<dbReference type="OrthoDB" id="9195at10239"/>
<dbReference type="EMBL" id="KT862222">
    <property type="protein sequence ID" value="ANC51531.1"/>
    <property type="molecule type" value="Genomic_DNA"/>
</dbReference>
<dbReference type="Proteomes" id="UP000201043">
    <property type="component" value="Segment"/>
</dbReference>
<reference evidence="1 2" key="1">
    <citation type="journal article" date="2016" name="Infect. Genet. Evol.">
        <title>Circular replication-associated protein encoding DNA viruses identified in the faecal matter of various animals in New Zealand.</title>
        <authorList>
            <person name="Steel O."/>
            <person name="Kraberger S."/>
            <person name="Sikorski A."/>
            <person name="Young L.M."/>
            <person name="Catchpole R.J."/>
            <person name="Stevens A.J."/>
            <person name="Ladley J.J."/>
            <person name="Coray D.S."/>
            <person name="Stainton D."/>
            <person name="Dayaram A."/>
            <person name="Julian L."/>
            <person name="van Bysterveldt K."/>
            <person name="Varsani A."/>
        </authorList>
    </citation>
    <scope>NUCLEOTIDE SEQUENCE [LARGE SCALE GENOMIC DNA]</scope>
</reference>
<keyword evidence="2" id="KW-1185">Reference proteome</keyword>
<proteinExistence type="predicted"/>
<dbReference type="RefSeq" id="YP_009252314.1">
    <property type="nucleotide sequence ID" value="NC_030123.1"/>
</dbReference>
<name>A0A161I5M0_9VIRU</name>
<evidence type="ECO:0000313" key="2">
    <source>
        <dbReference type="Proteomes" id="UP000201043"/>
    </source>
</evidence>
<dbReference type="GeneID" id="27815409"/>
<accession>A0A161I5M0</accession>
<organism evidence="1 2">
    <name type="scientific">Bovine faeces associated smacovirus 3</name>
    <dbReference type="NCBI Taxonomy" id="1843751"/>
    <lineage>
        <taxon>Viruses</taxon>
        <taxon>Monodnaviria</taxon>
        <taxon>Shotokuvirae</taxon>
        <taxon>Cressdnaviricota</taxon>
        <taxon>Arfiviricetes</taxon>
        <taxon>Cremevirales</taxon>
        <taxon>Smacoviridae</taxon>
        <taxon>Bovismacovirus</taxon>
        <taxon>Bovismacovirus bovas2</taxon>
    </lineage>
</organism>
<protein>
    <submittedName>
        <fullName evidence="1">Replication associated protein</fullName>
    </submittedName>
</protein>
<sequence length="262" mass="29793">MGKYSVTISADLWKERDVVRLLDMVDLREYYIGREIGKGGYHHYQCAIDCGGDLERFNGQHQLGWHIEDCASWDKLVRYCRKGGDYRYIGDSIEEQSYRSRGTTAVGHTIDTHLKKQNDRQISICVDTKGGSGKTTHGYDRSRTGEYFVVPRNAETPTRIMDYVAMNYDNEPVIWIDLPRTRKIDKGLATILEDMKDGLIYSAKYEGQVRHIKGVKVLVTTNHYIEKPAYKLLSADRWDVFTPPTKAGDSRDGNTGLSPLGG</sequence>
<dbReference type="KEGG" id="vg:27815409"/>
<evidence type="ECO:0000313" key="1">
    <source>
        <dbReference type="EMBL" id="ANC51531.1"/>
    </source>
</evidence>